<accession>A0A395JH85</accession>
<dbReference type="AlphaFoldDB" id="A0A395JH85"/>
<comment type="caution">
    <text evidence="1">The sequence shown here is derived from an EMBL/GenBank/DDBJ whole genome shotgun (WGS) entry which is preliminary data.</text>
</comment>
<protein>
    <submittedName>
        <fullName evidence="1">Uncharacterized protein</fullName>
    </submittedName>
</protein>
<dbReference type="Proteomes" id="UP000253083">
    <property type="component" value="Unassembled WGS sequence"/>
</dbReference>
<gene>
    <name evidence="1" type="ORF">DFR28_1177</name>
</gene>
<organism evidence="1 2">
    <name type="scientific">Arenicella xantha</name>
    <dbReference type="NCBI Taxonomy" id="644221"/>
    <lineage>
        <taxon>Bacteria</taxon>
        <taxon>Pseudomonadati</taxon>
        <taxon>Pseudomonadota</taxon>
        <taxon>Gammaproteobacteria</taxon>
        <taxon>Arenicellales</taxon>
        <taxon>Arenicellaceae</taxon>
        <taxon>Arenicella</taxon>
    </lineage>
</organism>
<name>A0A395JH85_9GAMM</name>
<proteinExistence type="predicted"/>
<evidence type="ECO:0000313" key="1">
    <source>
        <dbReference type="EMBL" id="RBP46609.1"/>
    </source>
</evidence>
<keyword evidence="2" id="KW-1185">Reference proteome</keyword>
<dbReference type="RefSeq" id="WP_113956052.1">
    <property type="nucleotide sequence ID" value="NZ_QNRT01000017.1"/>
</dbReference>
<dbReference type="InParanoid" id="A0A395JH85"/>
<evidence type="ECO:0000313" key="2">
    <source>
        <dbReference type="Proteomes" id="UP000253083"/>
    </source>
</evidence>
<dbReference type="EMBL" id="QNRT01000017">
    <property type="protein sequence ID" value="RBP46609.1"/>
    <property type="molecule type" value="Genomic_DNA"/>
</dbReference>
<dbReference type="OrthoDB" id="583182at2"/>
<reference evidence="1 2" key="1">
    <citation type="submission" date="2018-06" db="EMBL/GenBank/DDBJ databases">
        <title>Genomic Encyclopedia of Type Strains, Phase IV (KMG-IV): sequencing the most valuable type-strain genomes for metagenomic binning, comparative biology and taxonomic classification.</title>
        <authorList>
            <person name="Goeker M."/>
        </authorList>
    </citation>
    <scope>NUCLEOTIDE SEQUENCE [LARGE SCALE GENOMIC DNA]</scope>
    <source>
        <strain evidence="1 2">DSM 24032</strain>
    </source>
</reference>
<sequence length="133" mass="14670">MIVLKVELNGETITIAGREDLCVLNAMVGGSGVLGSESGGTKTEKQKSDLVLNVGGLGARSDEDQGTHYNWVPQTKLSVGDRVEITILEQSNADLPIEEKTVKTKKTGNAERAFWEESKKFYLEHKEKYEKDN</sequence>